<proteinExistence type="inferred from homology"/>
<keyword evidence="16" id="KW-1185">Reference proteome</keyword>
<feature type="transmembrane region" description="Helical" evidence="14">
    <location>
        <begin position="400"/>
        <end position="426"/>
    </location>
</feature>
<evidence type="ECO:0000256" key="5">
    <source>
        <dbReference type="ARBA" id="ARBA00018512"/>
    </source>
</evidence>
<keyword evidence="8 14" id="KW-0812">Transmembrane</keyword>
<dbReference type="GO" id="GO:0006488">
    <property type="term" value="P:dolichol-linked oligosaccharide biosynthetic process"/>
    <property type="evidence" value="ECO:0007669"/>
    <property type="project" value="UniProtKB-UniRule"/>
</dbReference>
<comment type="catalytic activity">
    <reaction evidence="13">
        <text>an alpha-D-Glc-(1-&gt;3)-alpha-D-Glc-(1-&gt;3)-alpha-D-Man-(1-&gt;2)-alpha-D-Man-(1-&gt;2)-alpha-D-Man-(1-&gt;3)-[alpha-D-Man-(1-&gt;2)-alpha-D-Man-(1-&gt;3)-[alpha-D-Man-(1-&gt;2)-alpha-D-Man-(1-&gt;6)]-alpha-D-Man-(1-&gt;6)]-beta-D-Man-(1-&gt;4)-beta-D-GlcNAc-(1-&gt;4)-alpha-D-GlcNAc-diphospho-di-trans,poly-cis-dolichol + a di-trans,poly-cis-dolichyl beta-D-glucosyl phosphate = a alpha-D-Glc-(1-&gt;2)-alpha-D-Glc-(1-&gt;3)-alpha-D-Glc-(1-&gt;3)-alpha-D-Man-(1-&gt;2)-alpha-D-Man-(1-&gt;2)-alpha-D-Man-(1-&gt;3)-[alpha-D-Man-(1-&gt;2)-alpha-D-Man-(1-&gt;3)-[alpha-D-Man-(1-&gt;2)-alpha-D-Man-(1-&gt;6)]-alpha-D-Man-(1-&gt;6)]-beta-D-Man-(1-&gt;4)-beta-D-GlcNAc-(1-&gt;4)-alpha-D-GlcNAc-diphospho-di-trans,poly-cis-dolichol + a di-trans,poly-cis-dolichyl phosphate + H(+)</text>
        <dbReference type="Rhea" id="RHEA:29543"/>
        <dbReference type="Rhea" id="RHEA-COMP:19498"/>
        <dbReference type="Rhea" id="RHEA-COMP:19502"/>
        <dbReference type="Rhea" id="RHEA-COMP:19512"/>
        <dbReference type="Rhea" id="RHEA-COMP:19522"/>
        <dbReference type="ChEBI" id="CHEBI:15378"/>
        <dbReference type="ChEBI" id="CHEBI:57525"/>
        <dbReference type="ChEBI" id="CHEBI:57683"/>
        <dbReference type="ChEBI" id="CHEBI:132522"/>
        <dbReference type="ChEBI" id="CHEBI:132523"/>
        <dbReference type="EC" id="2.4.1.256"/>
    </reaction>
    <physiologicalReaction direction="left-to-right" evidence="13">
        <dbReference type="Rhea" id="RHEA:29544"/>
    </physiologicalReaction>
</comment>
<feature type="transmembrane region" description="Helical" evidence="14">
    <location>
        <begin position="290"/>
        <end position="310"/>
    </location>
</feature>
<dbReference type="Proteomes" id="UP000054560">
    <property type="component" value="Unassembled WGS sequence"/>
</dbReference>
<dbReference type="GO" id="GO:0005789">
    <property type="term" value="C:endoplasmic reticulum membrane"/>
    <property type="evidence" value="ECO:0007669"/>
    <property type="project" value="UniProtKB-SubCell"/>
</dbReference>
<keyword evidence="10 14" id="KW-1133">Transmembrane helix</keyword>
<evidence type="ECO:0000256" key="2">
    <source>
        <dbReference type="ARBA" id="ARBA00004922"/>
    </source>
</evidence>
<dbReference type="AlphaFoldDB" id="A0A0L0G2B1"/>
<evidence type="ECO:0000256" key="3">
    <source>
        <dbReference type="ARBA" id="ARBA00010600"/>
    </source>
</evidence>
<reference evidence="15 16" key="1">
    <citation type="submission" date="2011-02" db="EMBL/GenBank/DDBJ databases">
        <title>The Genome Sequence of Sphaeroforma arctica JP610.</title>
        <authorList>
            <consortium name="The Broad Institute Genome Sequencing Platform"/>
            <person name="Russ C."/>
            <person name="Cuomo C."/>
            <person name="Young S.K."/>
            <person name="Zeng Q."/>
            <person name="Gargeya S."/>
            <person name="Alvarado L."/>
            <person name="Berlin A."/>
            <person name="Chapman S.B."/>
            <person name="Chen Z."/>
            <person name="Freedman E."/>
            <person name="Gellesch M."/>
            <person name="Goldberg J."/>
            <person name="Griggs A."/>
            <person name="Gujja S."/>
            <person name="Heilman E."/>
            <person name="Heiman D."/>
            <person name="Howarth C."/>
            <person name="Mehta T."/>
            <person name="Neiman D."/>
            <person name="Pearson M."/>
            <person name="Roberts A."/>
            <person name="Saif S."/>
            <person name="Shea T."/>
            <person name="Shenoy N."/>
            <person name="Sisk P."/>
            <person name="Stolte C."/>
            <person name="Sykes S."/>
            <person name="White J."/>
            <person name="Yandava C."/>
            <person name="Burger G."/>
            <person name="Gray M.W."/>
            <person name="Holland P.W.H."/>
            <person name="King N."/>
            <person name="Lang F.B.F."/>
            <person name="Roger A.J."/>
            <person name="Ruiz-Trillo I."/>
            <person name="Haas B."/>
            <person name="Nusbaum C."/>
            <person name="Birren B."/>
        </authorList>
    </citation>
    <scope>NUCLEOTIDE SEQUENCE [LARGE SCALE GENOMIC DNA]</scope>
    <source>
        <strain evidence="15 16">JP610</strain>
    </source>
</reference>
<protein>
    <recommendedName>
        <fullName evidence="5 14">Dol-P-Glc:Glc(2)Man(9)GlcNAc(2)-PP-Dol alpha-1,2-glucosyltransferase</fullName>
        <ecNumber evidence="4 14">2.4.1.256</ecNumber>
    </recommendedName>
</protein>
<evidence type="ECO:0000256" key="7">
    <source>
        <dbReference type="ARBA" id="ARBA00022679"/>
    </source>
</evidence>
<evidence type="ECO:0000256" key="9">
    <source>
        <dbReference type="ARBA" id="ARBA00022824"/>
    </source>
</evidence>
<dbReference type="OrthoDB" id="4769at2759"/>
<evidence type="ECO:0000256" key="13">
    <source>
        <dbReference type="ARBA" id="ARBA00048064"/>
    </source>
</evidence>
<evidence type="ECO:0000256" key="8">
    <source>
        <dbReference type="ARBA" id="ARBA00022692"/>
    </source>
</evidence>
<sequence length="486" mass="54297">MRFNAVTVALLCVAIITFCSVAFVNSVVTVPYMDEIFHIPQAQRYCQLDFTWDDKITTLPGLYLVTLATLEPLSYFLDMKGVCTTASLRYVNCVFALGTAVCAQSILRLVNRREGAFVAFTMLAVVLFPLNYFSGLLYYTDAGSTCFVLLCYLLSLRRQHIASAAAGVIAILFRQSNVLWVAFTAANCVNAYLSTRVKLDIARRYPLTRRTRSGASSAVNGTHPATMAKHSTVQLTSFVRVLLRHPVEIIRVFYMYVAVGVGFLAFVVGNGGIVVGDKSNHAASLHVSQLLYYVLFTGALCAPTLLQAVVNHAMAEKAPLLTVRNLLVFGALTMGCAAVLYHFNVEHEFLLADNRHFTFYIWKRIIGHETWRYVLTPVYALGILSVWITLRPQGAVFRTVFLAVVAAVVIPQRLLEFRYFIVPYIMFRLHLQPGPADMRVTDPFRLVAPILLELAICSAINVLSLYAFLFLPFSWGGSDDVQRFMW</sequence>
<dbReference type="Pfam" id="PF04922">
    <property type="entry name" value="DIE2_ALG10"/>
    <property type="match status" value="1"/>
</dbReference>
<dbReference type="GeneID" id="25905263"/>
<evidence type="ECO:0000256" key="12">
    <source>
        <dbReference type="ARBA" id="ARBA00044727"/>
    </source>
</evidence>
<feature type="transmembrane region" description="Helical" evidence="14">
    <location>
        <begin position="322"/>
        <end position="343"/>
    </location>
</feature>
<comment type="caution">
    <text evidence="14">Lacks conserved residue(s) required for the propagation of feature annotation.</text>
</comment>
<evidence type="ECO:0000256" key="6">
    <source>
        <dbReference type="ARBA" id="ARBA00022676"/>
    </source>
</evidence>
<comment type="pathway">
    <text evidence="2">Protein modification; protein glycosylation.</text>
</comment>
<dbReference type="PANTHER" id="PTHR12989">
    <property type="entry name" value="ALPHA-1,2-GLUCOSYLTRANSFERASE ALG10"/>
    <property type="match status" value="1"/>
</dbReference>
<dbReference type="EC" id="2.4.1.256" evidence="4 14"/>
<name>A0A0L0G2B1_9EUKA</name>
<evidence type="ECO:0000256" key="4">
    <source>
        <dbReference type="ARBA" id="ARBA00011967"/>
    </source>
</evidence>
<feature type="transmembrane region" description="Helical" evidence="14">
    <location>
        <begin position="370"/>
        <end position="388"/>
    </location>
</feature>
<dbReference type="RefSeq" id="XP_014156868.1">
    <property type="nucleotide sequence ID" value="XM_014301393.1"/>
</dbReference>
<keyword evidence="6 14" id="KW-0328">Glycosyltransferase</keyword>
<evidence type="ECO:0000256" key="14">
    <source>
        <dbReference type="PIRNR" id="PIRNR028810"/>
    </source>
</evidence>
<feature type="transmembrane region" description="Helical" evidence="14">
    <location>
        <begin position="446"/>
        <end position="475"/>
    </location>
</feature>
<gene>
    <name evidence="15" type="ORF">SARC_04759</name>
</gene>
<organism evidence="15 16">
    <name type="scientific">Sphaeroforma arctica JP610</name>
    <dbReference type="NCBI Taxonomy" id="667725"/>
    <lineage>
        <taxon>Eukaryota</taxon>
        <taxon>Ichthyosporea</taxon>
        <taxon>Ichthyophonida</taxon>
        <taxon>Sphaeroforma</taxon>
    </lineage>
</organism>
<feature type="transmembrane region" description="Helical" evidence="14">
    <location>
        <begin position="90"/>
        <end position="110"/>
    </location>
</feature>
<dbReference type="GO" id="GO:0106073">
    <property type="term" value="F:dolichyl pyrophosphate Glc2Man9GlcNAc2 alpha-1,2-glucosyltransferase activity"/>
    <property type="evidence" value="ECO:0007669"/>
    <property type="project" value="UniProtKB-UniRule"/>
</dbReference>
<comment type="function">
    <text evidence="12">Dol-P-Glc:Glc(2)Man(9)GlcNAc(2)-PP-Dol alpha-1,2-glucosyltransferase that operates in the biosynthetic pathway of dolichol-linked oligosaccharides, the glycan precursors employed in protein asparagine (N)-glycosylation. The assembly of dolichol-linked oligosaccharides begins on the cytosolic side of the endoplasmic reticulum membrane and finishes in its lumen. The sequential addition of sugars to dolichol pyrophosphate produces dolichol-linked oligosaccharides containing fourteen sugars, including two GlcNAcs, nine mannoses and three glucoses. Once assembled, the oligosaccharide is transferred from the lipid to nascent proteins by oligosaccharyltransferases. In the lumen of the endoplasmic reticulum, adds the third and last glucose residue from dolichyl phosphate glucose (Dol-P-Glc) onto the lipid-linked oligosaccharide intermediate Glc(2)Man(9)GlcNAc(2)-PP-Dol to produce Glc(3)Man(9)GlcNAc(2)-PP-Dol.</text>
</comment>
<evidence type="ECO:0000256" key="10">
    <source>
        <dbReference type="ARBA" id="ARBA00022989"/>
    </source>
</evidence>
<evidence type="ECO:0000313" key="16">
    <source>
        <dbReference type="Proteomes" id="UP000054560"/>
    </source>
</evidence>
<comment type="subcellular location">
    <subcellularLocation>
        <location evidence="1">Endoplasmic reticulum membrane</location>
        <topology evidence="1">Multi-pass membrane protein</topology>
    </subcellularLocation>
</comment>
<dbReference type="InterPro" id="IPR016900">
    <property type="entry name" value="Alg10"/>
</dbReference>
<comment type="similarity">
    <text evidence="3 14">Belongs to the ALG10 glucosyltransferase family.</text>
</comment>
<feature type="transmembrane region" description="Helical" evidence="14">
    <location>
        <begin position="253"/>
        <end position="275"/>
    </location>
</feature>
<evidence type="ECO:0000256" key="1">
    <source>
        <dbReference type="ARBA" id="ARBA00004477"/>
    </source>
</evidence>
<keyword evidence="7" id="KW-0808">Transferase</keyword>
<dbReference type="STRING" id="667725.A0A0L0G2B1"/>
<dbReference type="PANTHER" id="PTHR12989:SF10">
    <property type="entry name" value="DOL-P-GLC:GLC(2)MAN(9)GLCNAC(2)-PP-DOL ALPHA-1,2-GLUCOSYLTRANSFERASE-RELATED"/>
    <property type="match status" value="1"/>
</dbReference>
<feature type="transmembrane region" description="Helical" evidence="14">
    <location>
        <begin position="61"/>
        <end position="78"/>
    </location>
</feature>
<keyword evidence="11 14" id="KW-0472">Membrane</keyword>
<feature type="transmembrane region" description="Helical" evidence="14">
    <location>
        <begin position="116"/>
        <end position="139"/>
    </location>
</feature>
<evidence type="ECO:0000313" key="15">
    <source>
        <dbReference type="EMBL" id="KNC82966.1"/>
    </source>
</evidence>
<accession>A0A0L0G2B1</accession>
<dbReference type="EMBL" id="KQ241876">
    <property type="protein sequence ID" value="KNC82966.1"/>
    <property type="molecule type" value="Genomic_DNA"/>
</dbReference>
<evidence type="ECO:0000256" key="11">
    <source>
        <dbReference type="ARBA" id="ARBA00023136"/>
    </source>
</evidence>
<keyword evidence="9" id="KW-0256">Endoplasmic reticulum</keyword>
<dbReference type="eggNOG" id="KOG2642">
    <property type="taxonomic scope" value="Eukaryota"/>
</dbReference>
<dbReference type="PIRSF" id="PIRSF028810">
    <property type="entry name" value="Alpha1_2_glucosyltferase_Alg10"/>
    <property type="match status" value="1"/>
</dbReference>